<dbReference type="EMBL" id="ML179125">
    <property type="protein sequence ID" value="THU99078.1"/>
    <property type="molecule type" value="Genomic_DNA"/>
</dbReference>
<dbReference type="AlphaFoldDB" id="A0A4S8MAU3"/>
<sequence length="320" mass="34896">MLTEAQRIAYVGLCALTMREMLKESRKKELSAAASSMELWMMKIMGRLYYHMELETQERKMIESLAEHDVRSMDLVPALRTTHTMANPEYDPDEAKKKAEQDARNPPSPTSTLVNPSVSSTPTMPTTPTPATPTYPNPTYQTTTRVLPATTHPPTNPAVTGSDTPDATSMTVSTSLPQLLPSISALRSYVICSFFSSQTHIMIRVLAFFVFEEFYTILHQVTRKRKFTWPPVHYVSHRSIHILNVVLSTSDGIREIGVGLVRAEYEGNKDESATDNSSSGSGSGGSGGDSSGTSGGMKVNVMMAVGLGLLSLVLTAKSNA</sequence>
<keyword evidence="3" id="KW-1185">Reference proteome</keyword>
<name>A0A4S8MAU3_DENBC</name>
<feature type="region of interest" description="Disordered" evidence="1">
    <location>
        <begin position="84"/>
        <end position="170"/>
    </location>
</feature>
<feature type="compositionally biased region" description="Polar residues" evidence="1">
    <location>
        <begin position="110"/>
        <end position="120"/>
    </location>
</feature>
<evidence type="ECO:0000313" key="2">
    <source>
        <dbReference type="EMBL" id="THU99078.1"/>
    </source>
</evidence>
<feature type="compositionally biased region" description="Polar residues" evidence="1">
    <location>
        <begin position="157"/>
        <end position="170"/>
    </location>
</feature>
<feature type="compositionally biased region" description="Pro residues" evidence="1">
    <location>
        <begin position="125"/>
        <end position="136"/>
    </location>
</feature>
<organism evidence="2 3">
    <name type="scientific">Dendrothele bispora (strain CBS 962.96)</name>
    <dbReference type="NCBI Taxonomy" id="1314807"/>
    <lineage>
        <taxon>Eukaryota</taxon>
        <taxon>Fungi</taxon>
        <taxon>Dikarya</taxon>
        <taxon>Basidiomycota</taxon>
        <taxon>Agaricomycotina</taxon>
        <taxon>Agaricomycetes</taxon>
        <taxon>Agaricomycetidae</taxon>
        <taxon>Agaricales</taxon>
        <taxon>Agaricales incertae sedis</taxon>
        <taxon>Dendrothele</taxon>
    </lineage>
</organism>
<dbReference type="OrthoDB" id="2944489at2759"/>
<feature type="compositionally biased region" description="Basic and acidic residues" evidence="1">
    <location>
        <begin position="93"/>
        <end position="103"/>
    </location>
</feature>
<evidence type="ECO:0000313" key="3">
    <source>
        <dbReference type="Proteomes" id="UP000297245"/>
    </source>
</evidence>
<proteinExistence type="predicted"/>
<gene>
    <name evidence="2" type="ORF">K435DRAFT_856039</name>
</gene>
<dbReference type="Proteomes" id="UP000297245">
    <property type="component" value="Unassembled WGS sequence"/>
</dbReference>
<protein>
    <submittedName>
        <fullName evidence="2">Uncharacterized protein</fullName>
    </submittedName>
</protein>
<accession>A0A4S8MAU3</accession>
<reference evidence="2 3" key="1">
    <citation type="journal article" date="2019" name="Nat. Ecol. Evol.">
        <title>Megaphylogeny resolves global patterns of mushroom evolution.</title>
        <authorList>
            <person name="Varga T."/>
            <person name="Krizsan K."/>
            <person name="Foldi C."/>
            <person name="Dima B."/>
            <person name="Sanchez-Garcia M."/>
            <person name="Sanchez-Ramirez S."/>
            <person name="Szollosi G.J."/>
            <person name="Szarkandi J.G."/>
            <person name="Papp V."/>
            <person name="Albert L."/>
            <person name="Andreopoulos W."/>
            <person name="Angelini C."/>
            <person name="Antonin V."/>
            <person name="Barry K.W."/>
            <person name="Bougher N.L."/>
            <person name="Buchanan P."/>
            <person name="Buyck B."/>
            <person name="Bense V."/>
            <person name="Catcheside P."/>
            <person name="Chovatia M."/>
            <person name="Cooper J."/>
            <person name="Damon W."/>
            <person name="Desjardin D."/>
            <person name="Finy P."/>
            <person name="Geml J."/>
            <person name="Haridas S."/>
            <person name="Hughes K."/>
            <person name="Justo A."/>
            <person name="Karasinski D."/>
            <person name="Kautmanova I."/>
            <person name="Kiss B."/>
            <person name="Kocsube S."/>
            <person name="Kotiranta H."/>
            <person name="LaButti K.M."/>
            <person name="Lechner B.E."/>
            <person name="Liimatainen K."/>
            <person name="Lipzen A."/>
            <person name="Lukacs Z."/>
            <person name="Mihaltcheva S."/>
            <person name="Morgado L.N."/>
            <person name="Niskanen T."/>
            <person name="Noordeloos M.E."/>
            <person name="Ohm R.A."/>
            <person name="Ortiz-Santana B."/>
            <person name="Ovrebo C."/>
            <person name="Racz N."/>
            <person name="Riley R."/>
            <person name="Savchenko A."/>
            <person name="Shiryaev A."/>
            <person name="Soop K."/>
            <person name="Spirin V."/>
            <person name="Szebenyi C."/>
            <person name="Tomsovsky M."/>
            <person name="Tulloss R.E."/>
            <person name="Uehling J."/>
            <person name="Grigoriev I.V."/>
            <person name="Vagvolgyi C."/>
            <person name="Papp T."/>
            <person name="Martin F.M."/>
            <person name="Miettinen O."/>
            <person name="Hibbett D.S."/>
            <person name="Nagy L.G."/>
        </authorList>
    </citation>
    <scope>NUCLEOTIDE SEQUENCE [LARGE SCALE GENOMIC DNA]</scope>
    <source>
        <strain evidence="2 3">CBS 962.96</strain>
    </source>
</reference>
<evidence type="ECO:0000256" key="1">
    <source>
        <dbReference type="SAM" id="MobiDB-lite"/>
    </source>
</evidence>
<feature type="region of interest" description="Disordered" evidence="1">
    <location>
        <begin position="269"/>
        <end position="292"/>
    </location>
</feature>
<feature type="compositionally biased region" description="Gly residues" evidence="1">
    <location>
        <begin position="281"/>
        <end position="292"/>
    </location>
</feature>